<keyword evidence="3" id="KW-1185">Reference proteome</keyword>
<name>A0A9P5CD80_9HYPO</name>
<sequence length="70" mass="7638">MRSNSPARGHCRASTLAWDHLQSIYLLLIPKSSKPMQASVEYQPATGENLSDGQVQDGRGENIPSQNSIV</sequence>
<comment type="caution">
    <text evidence="2">The sequence shown here is derived from an EMBL/GenBank/DDBJ whole genome shotgun (WGS) entry which is preliminary data.</text>
</comment>
<evidence type="ECO:0000256" key="1">
    <source>
        <dbReference type="SAM" id="MobiDB-lite"/>
    </source>
</evidence>
<protein>
    <submittedName>
        <fullName evidence="2">Uncharacterized protein</fullName>
    </submittedName>
</protein>
<evidence type="ECO:0000313" key="3">
    <source>
        <dbReference type="Proteomes" id="UP000801864"/>
    </source>
</evidence>
<gene>
    <name evidence="2" type="ORF">CFAM422_006596</name>
</gene>
<organism evidence="2 3">
    <name type="scientific">Trichoderma lentiforme</name>
    <dbReference type="NCBI Taxonomy" id="1567552"/>
    <lineage>
        <taxon>Eukaryota</taxon>
        <taxon>Fungi</taxon>
        <taxon>Dikarya</taxon>
        <taxon>Ascomycota</taxon>
        <taxon>Pezizomycotina</taxon>
        <taxon>Sordariomycetes</taxon>
        <taxon>Hypocreomycetidae</taxon>
        <taxon>Hypocreales</taxon>
        <taxon>Hypocreaceae</taxon>
        <taxon>Trichoderma</taxon>
    </lineage>
</organism>
<dbReference type="AlphaFoldDB" id="A0A9P5CD80"/>
<dbReference type="EMBL" id="QLNT01000011">
    <property type="protein sequence ID" value="KAF3070232.1"/>
    <property type="molecule type" value="Genomic_DNA"/>
</dbReference>
<dbReference type="Proteomes" id="UP000801864">
    <property type="component" value="Unassembled WGS sequence"/>
</dbReference>
<proteinExistence type="predicted"/>
<reference evidence="2 3" key="1">
    <citation type="submission" date="2018-06" db="EMBL/GenBank/DDBJ databases">
        <title>Genome analysis of cellulolytic fungus Trichoderma lentiforme CFAM-422.</title>
        <authorList>
            <person name="Steindorff A.S."/>
            <person name="Formighieri E.F."/>
            <person name="Midorikawa G.E.O."/>
            <person name="Tamietti M.S."/>
            <person name="Ramos E.Z."/>
            <person name="Silva A.S."/>
            <person name="Bon E.P.S."/>
            <person name="Mendes T.D."/>
            <person name="Damaso M.C.T."/>
            <person name="Favaro L.C.L."/>
        </authorList>
    </citation>
    <scope>NUCLEOTIDE SEQUENCE [LARGE SCALE GENOMIC DNA]</scope>
    <source>
        <strain evidence="2 3">CFAM-422</strain>
    </source>
</reference>
<accession>A0A9P5CD80</accession>
<feature type="region of interest" description="Disordered" evidence="1">
    <location>
        <begin position="37"/>
        <end position="70"/>
    </location>
</feature>
<evidence type="ECO:0000313" key="2">
    <source>
        <dbReference type="EMBL" id="KAF3070232.1"/>
    </source>
</evidence>